<sequence>MGLFTKKKTNTSNTNNGQTNAQTKMASNKKDRKKAQNFIKFDEFFENGMMRFNNQYAMMFSFGNFSFESLSKAEQEEFGDNYETWLNGLPVGDSVFMYIINTAEDASTKYDLIKIRKTQPGQEELVKAYNDVLQMRLNESTTLTNTRRFIIYTTISNSNTEAKDYFNSIKGDIETSFFSLLKSRLELVSAEEWLLILSDVITHDKTNPYFILNDNEELCIDADALKNQNLTIKDIISPSYYRVKPGYIESDEVYSKTYYLQKLPNFLSTVFMQDIMSMPFEFTMSINYKQIAADEAAKLIQTKITLINGEIVDKEKKSGNKGYNAVAFDTNLTREKERLEQLQSDMMDRDQKLFGFGMYITIFGDSLEELKANGNTLKSVSAKHLCAIKPLEYQQENGFNASLPLGQKAINKTRYMTTESLRVFIPFSEADLFDRGGFYYGINQISKSIIVYNRLKGQNYNGLILGSSGSGKSFFTKKEIISTLLNRPEDYVYVIDPDGEYGPLAKAFGGSVIDIAPGNGIYINPLDLDIDNSQDKGNDPIVAKSDAVASMVSIMLGAHQSLTPSQKSILNRCVTQIYQPYLEHLAQLSPDPVTGRKPTIDRAACPTLQNLFDALLQQPQTEAQNLALIMEIYATGNFDTFAHRTNQDITNKFTIYNIKDVGSNLKELALQVCINDIWNNMIANKARGAGIFTWFYIDEFHLLLSSDTCSEFLKSIWKRSRKWNGAACGITQNTEELLASPAARAILNNSAVKILLNQSAMDISILKDLVNLTDEETKYINGAEKGSGLLCLGDRVVPFKDRYPKNKIFELINTTDESMIA</sequence>
<dbReference type="SUPFAM" id="SSF52540">
    <property type="entry name" value="P-loop containing nucleoside triphosphate hydrolases"/>
    <property type="match status" value="1"/>
</dbReference>
<dbReference type="NCBIfam" id="NF045971">
    <property type="entry name" value="conju_CD1110"/>
    <property type="match status" value="1"/>
</dbReference>
<dbReference type="PANTHER" id="PTHR30121">
    <property type="entry name" value="UNCHARACTERIZED PROTEIN YJGR-RELATED"/>
    <property type="match status" value="1"/>
</dbReference>
<evidence type="ECO:0000313" key="3">
    <source>
        <dbReference type="EMBL" id="RGM75326.1"/>
    </source>
</evidence>
<dbReference type="Gene3D" id="1.10.8.730">
    <property type="match status" value="1"/>
</dbReference>
<dbReference type="Gene3D" id="3.40.50.300">
    <property type="entry name" value="P-loop containing nucleotide triphosphate hydrolases"/>
    <property type="match status" value="1"/>
</dbReference>
<gene>
    <name evidence="3" type="ORF">DXB99_01975</name>
</gene>
<dbReference type="CDD" id="cd01127">
    <property type="entry name" value="TrwB_TraG_TraD_VirD4"/>
    <property type="match status" value="1"/>
</dbReference>
<evidence type="ECO:0000313" key="4">
    <source>
        <dbReference type="Proteomes" id="UP000260758"/>
    </source>
</evidence>
<name>A0A3E4YKN7_9FIRM</name>
<reference evidence="3 4" key="1">
    <citation type="submission" date="2018-08" db="EMBL/GenBank/DDBJ databases">
        <title>A genome reference for cultivated species of the human gut microbiota.</title>
        <authorList>
            <person name="Zou Y."/>
            <person name="Xue W."/>
            <person name="Luo G."/>
        </authorList>
    </citation>
    <scope>NUCLEOTIDE SEQUENCE [LARGE SCALE GENOMIC DNA]</scope>
    <source>
        <strain evidence="3 4">OM07-13</strain>
    </source>
</reference>
<evidence type="ECO:0000256" key="1">
    <source>
        <dbReference type="SAM" id="MobiDB-lite"/>
    </source>
</evidence>
<feature type="domain" description="TraG P-loop" evidence="2">
    <location>
        <begin position="458"/>
        <end position="781"/>
    </location>
</feature>
<comment type="caution">
    <text evidence="3">The sequence shown here is derived from an EMBL/GenBank/DDBJ whole genome shotgun (WGS) entry which is preliminary data.</text>
</comment>
<dbReference type="Proteomes" id="UP000260758">
    <property type="component" value="Unassembled WGS sequence"/>
</dbReference>
<protein>
    <submittedName>
        <fullName evidence="3">DUF87 domain-containing protein</fullName>
    </submittedName>
</protein>
<dbReference type="AlphaFoldDB" id="A0A3E4YKN7"/>
<feature type="compositionally biased region" description="Low complexity" evidence="1">
    <location>
        <begin position="10"/>
        <end position="24"/>
    </location>
</feature>
<dbReference type="EMBL" id="QSTP01000001">
    <property type="protein sequence ID" value="RGM75326.1"/>
    <property type="molecule type" value="Genomic_DNA"/>
</dbReference>
<proteinExistence type="predicted"/>
<dbReference type="RefSeq" id="WP_117718084.1">
    <property type="nucleotide sequence ID" value="NZ_QSTP01000001.1"/>
</dbReference>
<feature type="region of interest" description="Disordered" evidence="1">
    <location>
        <begin position="1"/>
        <end position="31"/>
    </location>
</feature>
<dbReference type="InterPro" id="IPR051162">
    <property type="entry name" value="T4SS_component"/>
</dbReference>
<accession>A0A3E4YKN7</accession>
<dbReference type="InterPro" id="IPR043964">
    <property type="entry name" value="P-loop_TraG"/>
</dbReference>
<dbReference type="InterPro" id="IPR027417">
    <property type="entry name" value="P-loop_NTPase"/>
</dbReference>
<dbReference type="PANTHER" id="PTHR30121:SF6">
    <property type="entry name" value="SLR6007 PROTEIN"/>
    <property type="match status" value="1"/>
</dbReference>
<organism evidence="3 4">
    <name type="scientific">Agathobacter rectalis</name>
    <dbReference type="NCBI Taxonomy" id="39491"/>
    <lineage>
        <taxon>Bacteria</taxon>
        <taxon>Bacillati</taxon>
        <taxon>Bacillota</taxon>
        <taxon>Clostridia</taxon>
        <taxon>Lachnospirales</taxon>
        <taxon>Lachnospiraceae</taxon>
        <taxon>Agathobacter</taxon>
    </lineage>
</organism>
<dbReference type="Pfam" id="PF19044">
    <property type="entry name" value="P-loop_TraG"/>
    <property type="match status" value="1"/>
</dbReference>
<evidence type="ECO:0000259" key="2">
    <source>
        <dbReference type="Pfam" id="PF19044"/>
    </source>
</evidence>